<dbReference type="Pfam" id="PF02811">
    <property type="entry name" value="PHP"/>
    <property type="match status" value="1"/>
</dbReference>
<evidence type="ECO:0000313" key="4">
    <source>
        <dbReference type="RefSeq" id="XP_039145890.1"/>
    </source>
</evidence>
<dbReference type="PANTHER" id="PTHR42924">
    <property type="entry name" value="EXONUCLEASE"/>
    <property type="match status" value="1"/>
</dbReference>
<feature type="compositionally biased region" description="Basic residues" evidence="1">
    <location>
        <begin position="23"/>
        <end position="41"/>
    </location>
</feature>
<dbReference type="GeneID" id="120283310"/>
<dbReference type="InterPro" id="IPR052018">
    <property type="entry name" value="PHP_domain"/>
</dbReference>
<evidence type="ECO:0000313" key="3">
    <source>
        <dbReference type="Proteomes" id="UP001515500"/>
    </source>
</evidence>
<feature type="region of interest" description="Disordered" evidence="1">
    <location>
        <begin position="1"/>
        <end position="41"/>
    </location>
</feature>
<dbReference type="Proteomes" id="UP001515500">
    <property type="component" value="Chromosome 19"/>
</dbReference>
<sequence length="431" mass="47528">MISNSPQRSSGSSPETLGDVHCSAKKTNKKKRLRKRKRNKKKVTPELILASNYVYHWAFGCLADDPDKVADRVLFELHCHSSCSDGFLPPSAVVERAHGNGVKVLALTDHDTMAGVSEAMEAARKFNIKVIPGVEISTVYSAREETEIEEPVHILAYYGSCGPARYEELDRVLVAIREGRYLRAREMLIKLSELKMPLEWEHVVKIAGNGVAPGRLHVAQALVEAGYVENLKQAFSRYLYDGGPAYAKGNEPFAEVVVQLICRTGGVAALAHPWALKNPLTIIKSLKAAGLHAIEVYRSDGKLAGFSDLADTYGLVKLGGSDYHGRRGDDEPDLGCVDLPVFDVYDFLKLARSIWYDAMKGMLLNFAEKPVHVNIDELLRFGKLNDDTISECSPSLLDNEENAAAEFEAIRLKLSHIMLNISGLQMSVMSG</sequence>
<protein>
    <submittedName>
        <fullName evidence="4">5'-3' exoribonuclease-like isoform X1</fullName>
    </submittedName>
</protein>
<reference evidence="4" key="1">
    <citation type="submission" date="2025-08" db="UniProtKB">
        <authorList>
            <consortium name="RefSeq"/>
        </authorList>
    </citation>
    <scope>IDENTIFICATION</scope>
</reference>
<dbReference type="InterPro" id="IPR003141">
    <property type="entry name" value="Pol/His_phosphatase_N"/>
</dbReference>
<proteinExistence type="predicted"/>
<dbReference type="Gene3D" id="3.20.20.140">
    <property type="entry name" value="Metal-dependent hydrolases"/>
    <property type="match status" value="1"/>
</dbReference>
<dbReference type="PANTHER" id="PTHR42924:SF3">
    <property type="entry name" value="POLYMERASE_HISTIDINOL PHOSPHATASE N-TERMINAL DOMAIN-CONTAINING PROTEIN"/>
    <property type="match status" value="1"/>
</dbReference>
<dbReference type="Gene3D" id="1.10.150.650">
    <property type="match status" value="1"/>
</dbReference>
<dbReference type="FunFam" id="1.10.150.650:FF:000002">
    <property type="entry name" value="PHP domain-containing protein"/>
    <property type="match status" value="1"/>
</dbReference>
<feature type="compositionally biased region" description="Low complexity" evidence="1">
    <location>
        <begin position="1"/>
        <end position="13"/>
    </location>
</feature>
<dbReference type="InterPro" id="IPR016195">
    <property type="entry name" value="Pol/histidinol_Pase-like"/>
</dbReference>
<keyword evidence="3" id="KW-1185">Reference proteome</keyword>
<dbReference type="GO" id="GO:0035312">
    <property type="term" value="F:5'-3' DNA exonuclease activity"/>
    <property type="evidence" value="ECO:0007669"/>
    <property type="project" value="TreeGrafter"/>
</dbReference>
<dbReference type="AlphaFoldDB" id="A0AB40D0U6"/>
<evidence type="ECO:0000256" key="1">
    <source>
        <dbReference type="SAM" id="MobiDB-lite"/>
    </source>
</evidence>
<evidence type="ECO:0000259" key="2">
    <source>
        <dbReference type="SMART" id="SM00481"/>
    </source>
</evidence>
<dbReference type="GO" id="GO:0004534">
    <property type="term" value="F:5'-3' RNA exonuclease activity"/>
    <property type="evidence" value="ECO:0007669"/>
    <property type="project" value="TreeGrafter"/>
</dbReference>
<dbReference type="InterPro" id="IPR004013">
    <property type="entry name" value="PHP_dom"/>
</dbReference>
<feature type="domain" description="Polymerase/histidinol phosphatase N-terminal" evidence="2">
    <location>
        <begin position="75"/>
        <end position="140"/>
    </location>
</feature>
<organism evidence="3 4">
    <name type="scientific">Dioscorea cayennensis subsp. rotundata</name>
    <name type="common">White Guinea yam</name>
    <name type="synonym">Dioscorea rotundata</name>
    <dbReference type="NCBI Taxonomy" id="55577"/>
    <lineage>
        <taxon>Eukaryota</taxon>
        <taxon>Viridiplantae</taxon>
        <taxon>Streptophyta</taxon>
        <taxon>Embryophyta</taxon>
        <taxon>Tracheophyta</taxon>
        <taxon>Spermatophyta</taxon>
        <taxon>Magnoliopsida</taxon>
        <taxon>Liliopsida</taxon>
        <taxon>Dioscoreales</taxon>
        <taxon>Dioscoreaceae</taxon>
        <taxon>Dioscorea</taxon>
    </lineage>
</organism>
<dbReference type="RefSeq" id="XP_039145890.1">
    <property type="nucleotide sequence ID" value="XM_039289956.1"/>
</dbReference>
<accession>A0AB40D0U6</accession>
<dbReference type="SUPFAM" id="SSF89550">
    <property type="entry name" value="PHP domain-like"/>
    <property type="match status" value="1"/>
</dbReference>
<dbReference type="CDD" id="cd07438">
    <property type="entry name" value="PHP_HisPPase_AMP"/>
    <property type="match status" value="1"/>
</dbReference>
<name>A0AB40D0U6_DIOCR</name>
<gene>
    <name evidence="4" type="primary">LOC120283310</name>
</gene>
<dbReference type="SMART" id="SM00481">
    <property type="entry name" value="POLIIIAc"/>
    <property type="match status" value="1"/>
</dbReference>